<proteinExistence type="predicted"/>
<comment type="subcellular location">
    <subcellularLocation>
        <location evidence="1">Cytoplasm</location>
    </subcellularLocation>
</comment>
<reference evidence="8 9" key="1">
    <citation type="submission" date="2018-09" db="EMBL/GenBank/DDBJ databases">
        <title>Paenibacillus aracenensis nov. sp. isolated from a cave in southern Spain.</title>
        <authorList>
            <person name="Jurado V."/>
            <person name="Gutierrez-Patricio S."/>
            <person name="Gonzalez-Pimentel J.L."/>
            <person name="Miller A.Z."/>
            <person name="Laiz L."/>
            <person name="Saiz-Jimenez C."/>
        </authorList>
    </citation>
    <scope>NUCLEOTIDE SEQUENCE [LARGE SCALE GENOMIC DNA]</scope>
    <source>
        <strain evidence="8 9">DSM 22867</strain>
    </source>
</reference>
<dbReference type="RefSeq" id="WP_119598211.1">
    <property type="nucleotide sequence ID" value="NZ_QXQA01000002.1"/>
</dbReference>
<dbReference type="PROSITE" id="PS01162">
    <property type="entry name" value="QOR_ZETA_CRYSTAL"/>
    <property type="match status" value="1"/>
</dbReference>
<evidence type="ECO:0000313" key="9">
    <source>
        <dbReference type="Proteomes" id="UP000266482"/>
    </source>
</evidence>
<dbReference type="InterPro" id="IPR051603">
    <property type="entry name" value="Zinc-ADH_QOR/CCCR"/>
</dbReference>
<keyword evidence="4" id="KW-0521">NADP</keyword>
<dbReference type="PANTHER" id="PTHR44154">
    <property type="entry name" value="QUINONE OXIDOREDUCTASE"/>
    <property type="match status" value="1"/>
</dbReference>
<dbReference type="Proteomes" id="UP000266482">
    <property type="component" value="Unassembled WGS sequence"/>
</dbReference>
<evidence type="ECO:0000256" key="5">
    <source>
        <dbReference type="ARBA" id="ARBA00022884"/>
    </source>
</evidence>
<sequence>MNQMSVKRMKAAALQRFGGPEELKLQEVNIPHVGPNDVLIRLAYAGVGVWDAFERQGGYAKMLGLNVQFPYILGSEGSGTVCGAGDNVTHVKAGDLVYAPAFLNSKGGFYAEYAVVDAQYVTRIPDGLTMEEAAVISGIGITALRGLEDVLKLRPSESILIFGAGGGIGHIAAQLAKSMGARVFGVASGDDGVAMAKKLGCDEAVDGRDEGFASAAMQFAPNGFDAALFTAGGEAANIAAGCIRAGGRAAFPNGIHPEVLIPPGVEASGYNGDPDSDIIRRLHSRIIRNRLSVFISHTFSLEEARIAHETLNQHYIGKICLTINP</sequence>
<dbReference type="CDD" id="cd05289">
    <property type="entry name" value="MDR_like_2"/>
    <property type="match status" value="1"/>
</dbReference>
<dbReference type="GO" id="GO:0003723">
    <property type="term" value="F:RNA binding"/>
    <property type="evidence" value="ECO:0007669"/>
    <property type="project" value="UniProtKB-KW"/>
</dbReference>
<name>A0A3A1VPK4_9BACL</name>
<comment type="caution">
    <text evidence="8">The sequence shown here is derived from an EMBL/GenBank/DDBJ whole genome shotgun (WGS) entry which is preliminary data.</text>
</comment>
<evidence type="ECO:0000256" key="2">
    <source>
        <dbReference type="ARBA" id="ARBA00011881"/>
    </source>
</evidence>
<dbReference type="InterPro" id="IPR036291">
    <property type="entry name" value="NAD(P)-bd_dom_sf"/>
</dbReference>
<dbReference type="GO" id="GO:0005737">
    <property type="term" value="C:cytoplasm"/>
    <property type="evidence" value="ECO:0007669"/>
    <property type="project" value="UniProtKB-SubCell"/>
</dbReference>
<dbReference type="InterPro" id="IPR011032">
    <property type="entry name" value="GroES-like_sf"/>
</dbReference>
<keyword evidence="5" id="KW-0694">RNA-binding</keyword>
<keyword evidence="9" id="KW-1185">Reference proteome</keyword>
<dbReference type="Gene3D" id="3.90.180.10">
    <property type="entry name" value="Medium-chain alcohol dehydrogenases, catalytic domain"/>
    <property type="match status" value="1"/>
</dbReference>
<dbReference type="Pfam" id="PF00107">
    <property type="entry name" value="ADH_zinc_N"/>
    <property type="match status" value="1"/>
</dbReference>
<protein>
    <submittedName>
        <fullName evidence="8">NADP-dependent oxidoreductase</fullName>
    </submittedName>
</protein>
<dbReference type="SUPFAM" id="SSF50129">
    <property type="entry name" value="GroES-like"/>
    <property type="match status" value="1"/>
</dbReference>
<dbReference type="SUPFAM" id="SSF51735">
    <property type="entry name" value="NAD(P)-binding Rossmann-fold domains"/>
    <property type="match status" value="1"/>
</dbReference>
<evidence type="ECO:0000259" key="7">
    <source>
        <dbReference type="SMART" id="SM00829"/>
    </source>
</evidence>
<gene>
    <name evidence="8" type="ORF">D3P08_04295</name>
</gene>
<dbReference type="InterPro" id="IPR013154">
    <property type="entry name" value="ADH-like_N"/>
</dbReference>
<dbReference type="InterPro" id="IPR020843">
    <property type="entry name" value="ER"/>
</dbReference>
<organism evidence="8 9">
    <name type="scientific">Paenibacillus nanensis</name>
    <dbReference type="NCBI Taxonomy" id="393251"/>
    <lineage>
        <taxon>Bacteria</taxon>
        <taxon>Bacillati</taxon>
        <taxon>Bacillota</taxon>
        <taxon>Bacilli</taxon>
        <taxon>Bacillales</taxon>
        <taxon>Paenibacillaceae</taxon>
        <taxon>Paenibacillus</taxon>
    </lineage>
</organism>
<keyword evidence="6" id="KW-0007">Acetylation</keyword>
<evidence type="ECO:0000313" key="8">
    <source>
        <dbReference type="EMBL" id="RIX59380.1"/>
    </source>
</evidence>
<feature type="domain" description="Enoyl reductase (ER)" evidence="7">
    <location>
        <begin position="18"/>
        <end position="321"/>
    </location>
</feature>
<accession>A0A3A1VPK4</accession>
<dbReference type="EMBL" id="QXQA01000002">
    <property type="protein sequence ID" value="RIX59380.1"/>
    <property type="molecule type" value="Genomic_DNA"/>
</dbReference>
<dbReference type="GO" id="GO:0008270">
    <property type="term" value="F:zinc ion binding"/>
    <property type="evidence" value="ECO:0007669"/>
    <property type="project" value="InterPro"/>
</dbReference>
<dbReference type="Pfam" id="PF08240">
    <property type="entry name" value="ADH_N"/>
    <property type="match status" value="1"/>
</dbReference>
<dbReference type="OrthoDB" id="9792162at2"/>
<dbReference type="InterPro" id="IPR013149">
    <property type="entry name" value="ADH-like_C"/>
</dbReference>
<dbReference type="AlphaFoldDB" id="A0A3A1VPK4"/>
<comment type="subunit">
    <text evidence="2">Homotetramer.</text>
</comment>
<keyword evidence="3" id="KW-0963">Cytoplasm</keyword>
<dbReference type="InterPro" id="IPR002364">
    <property type="entry name" value="Quin_OxRdtase/zeta-crystal_CS"/>
</dbReference>
<evidence type="ECO:0000256" key="4">
    <source>
        <dbReference type="ARBA" id="ARBA00022857"/>
    </source>
</evidence>
<dbReference type="GO" id="GO:0016491">
    <property type="term" value="F:oxidoreductase activity"/>
    <property type="evidence" value="ECO:0007669"/>
    <property type="project" value="InterPro"/>
</dbReference>
<evidence type="ECO:0000256" key="1">
    <source>
        <dbReference type="ARBA" id="ARBA00004496"/>
    </source>
</evidence>
<evidence type="ECO:0000256" key="3">
    <source>
        <dbReference type="ARBA" id="ARBA00022490"/>
    </source>
</evidence>
<evidence type="ECO:0000256" key="6">
    <source>
        <dbReference type="ARBA" id="ARBA00022990"/>
    </source>
</evidence>
<dbReference type="PANTHER" id="PTHR44154:SF1">
    <property type="entry name" value="QUINONE OXIDOREDUCTASE"/>
    <property type="match status" value="1"/>
</dbReference>
<dbReference type="SMART" id="SM00829">
    <property type="entry name" value="PKS_ER"/>
    <property type="match status" value="1"/>
</dbReference>